<keyword evidence="2" id="KW-1133">Transmembrane helix</keyword>
<comment type="caution">
    <text evidence="3">The sequence shown here is derived from an EMBL/GenBank/DDBJ whole genome shotgun (WGS) entry which is preliminary data.</text>
</comment>
<feature type="transmembrane region" description="Helical" evidence="2">
    <location>
        <begin position="73"/>
        <end position="97"/>
    </location>
</feature>
<accession>A0ABR9KGZ0</accession>
<evidence type="ECO:0000313" key="4">
    <source>
        <dbReference type="Proteomes" id="UP000661607"/>
    </source>
</evidence>
<dbReference type="EMBL" id="JADBEF010000001">
    <property type="protein sequence ID" value="MBE1561056.1"/>
    <property type="molecule type" value="Genomic_DNA"/>
</dbReference>
<feature type="compositionally biased region" description="Low complexity" evidence="1">
    <location>
        <begin position="1"/>
        <end position="13"/>
    </location>
</feature>
<evidence type="ECO:0000256" key="2">
    <source>
        <dbReference type="SAM" id="Phobius"/>
    </source>
</evidence>
<feature type="region of interest" description="Disordered" evidence="1">
    <location>
        <begin position="1"/>
        <end position="20"/>
    </location>
</feature>
<evidence type="ECO:0000313" key="3">
    <source>
        <dbReference type="EMBL" id="MBE1561056.1"/>
    </source>
</evidence>
<dbReference type="Proteomes" id="UP000661607">
    <property type="component" value="Unassembled WGS sequence"/>
</dbReference>
<protein>
    <submittedName>
        <fullName evidence="3">TM2 domain-containing membrane protein YozV</fullName>
    </submittedName>
</protein>
<dbReference type="RefSeq" id="WP_192776039.1">
    <property type="nucleotide sequence ID" value="NZ_BAAASY010000014.1"/>
</dbReference>
<name>A0ABR9KGZ0_9ACTN</name>
<keyword evidence="4" id="KW-1185">Reference proteome</keyword>
<evidence type="ECO:0000256" key="1">
    <source>
        <dbReference type="SAM" id="MobiDB-lite"/>
    </source>
</evidence>
<keyword evidence="2" id="KW-0472">Membrane</keyword>
<organism evidence="3 4">
    <name type="scientific">Nonomuraea africana</name>
    <dbReference type="NCBI Taxonomy" id="46171"/>
    <lineage>
        <taxon>Bacteria</taxon>
        <taxon>Bacillati</taxon>
        <taxon>Actinomycetota</taxon>
        <taxon>Actinomycetes</taxon>
        <taxon>Streptosporangiales</taxon>
        <taxon>Streptosporangiaceae</taxon>
        <taxon>Nonomuraea</taxon>
    </lineage>
</organism>
<reference evidence="3 4" key="1">
    <citation type="submission" date="2020-10" db="EMBL/GenBank/DDBJ databases">
        <title>Sequencing the genomes of 1000 actinobacteria strains.</title>
        <authorList>
            <person name="Klenk H.-P."/>
        </authorList>
    </citation>
    <scope>NUCLEOTIDE SEQUENCE [LARGE SCALE GENOMIC DNA]</scope>
    <source>
        <strain evidence="3 4">DSM 43748</strain>
    </source>
</reference>
<feature type="transmembrane region" description="Helical" evidence="2">
    <location>
        <begin position="36"/>
        <end position="53"/>
    </location>
</feature>
<proteinExistence type="predicted"/>
<sequence>MQPVPYGQQVPGPFGHPAVPYGQPGMPMPRAPRKEPALSVLLSFFFPGVGSMINGDTAKGVGILLGSFTTLFFGFLLMFVIIGFLLLPVSFGLWIWGMIDAYQGAVKVNQRNGYPS</sequence>
<keyword evidence="2" id="KW-0812">Transmembrane</keyword>
<gene>
    <name evidence="3" type="ORF">H4W81_003835</name>
</gene>